<evidence type="ECO:0008006" key="3">
    <source>
        <dbReference type="Google" id="ProtNLM"/>
    </source>
</evidence>
<protein>
    <recommendedName>
        <fullName evidence="3">DUF1127 domain-containing protein</fullName>
    </recommendedName>
</protein>
<dbReference type="STRING" id="1229727.Ga0080559_TMP4512"/>
<evidence type="ECO:0000313" key="1">
    <source>
        <dbReference type="EMBL" id="APX25308.1"/>
    </source>
</evidence>
<evidence type="ECO:0000313" key="2">
    <source>
        <dbReference type="Proteomes" id="UP000186559"/>
    </source>
</evidence>
<accession>A0A1U7DB19</accession>
<keyword evidence="2" id="KW-1185">Reference proteome</keyword>
<gene>
    <name evidence="1" type="ORF">Ga0080559_TMP4512</name>
</gene>
<proteinExistence type="predicted"/>
<name>A0A1U7DB19_9RHOB</name>
<dbReference type="Proteomes" id="UP000186559">
    <property type="component" value="Chromosome"/>
</dbReference>
<dbReference type="EMBL" id="CP014796">
    <property type="protein sequence ID" value="APX25308.1"/>
    <property type="molecule type" value="Genomic_DNA"/>
</dbReference>
<dbReference type="KEGG" id="tpro:Ga0080559_TMP4512"/>
<organism evidence="1 2">
    <name type="scientific">Salipiger profundus</name>
    <dbReference type="NCBI Taxonomy" id="1229727"/>
    <lineage>
        <taxon>Bacteria</taxon>
        <taxon>Pseudomonadati</taxon>
        <taxon>Pseudomonadota</taxon>
        <taxon>Alphaproteobacteria</taxon>
        <taxon>Rhodobacterales</taxon>
        <taxon>Roseobacteraceae</taxon>
        <taxon>Salipiger</taxon>
    </lineage>
</organism>
<dbReference type="OrthoDB" id="7867799at2"/>
<sequence>MTATDIHSLQTEAKSRRGIFRRVLDVLVTIAETTQQARRLQELTNMSDAQLAERGLRREDITRHVFRDQVSL</sequence>
<dbReference type="RefSeq" id="WP_017467059.1">
    <property type="nucleotide sequence ID" value="NZ_BMEW01000034.1"/>
</dbReference>
<reference evidence="1 2" key="1">
    <citation type="submission" date="2016-03" db="EMBL/GenBank/DDBJ databases">
        <title>Deep-sea bacteria in the southern Pacific.</title>
        <authorList>
            <person name="Tang K."/>
        </authorList>
    </citation>
    <scope>NUCLEOTIDE SEQUENCE [LARGE SCALE GENOMIC DNA]</scope>
    <source>
        <strain evidence="1 2">JLT2016</strain>
    </source>
</reference>
<dbReference type="AlphaFoldDB" id="A0A1U7DB19"/>